<dbReference type="Pfam" id="PF02519">
    <property type="entry name" value="Auxin_inducible"/>
    <property type="match status" value="1"/>
</dbReference>
<accession>A0A2P5AIM7</accession>
<dbReference type="GO" id="GO:0009733">
    <property type="term" value="P:response to auxin"/>
    <property type="evidence" value="ECO:0007669"/>
    <property type="project" value="InterPro"/>
</dbReference>
<dbReference type="EMBL" id="JXTB01000571">
    <property type="protein sequence ID" value="PON36384.1"/>
    <property type="molecule type" value="Genomic_DNA"/>
</dbReference>
<dbReference type="InterPro" id="IPR003676">
    <property type="entry name" value="SAUR_fam"/>
</dbReference>
<name>A0A2P5AIM7_PARAD</name>
<comment type="caution">
    <text evidence="2">The sequence shown here is derived from an EMBL/GenBank/DDBJ whole genome shotgun (WGS) entry which is preliminary data.</text>
</comment>
<keyword evidence="3" id="KW-1185">Reference proteome</keyword>
<evidence type="ECO:0000256" key="1">
    <source>
        <dbReference type="ARBA" id="ARBA00006974"/>
    </source>
</evidence>
<dbReference type="PANTHER" id="PTHR31175">
    <property type="entry name" value="AUXIN-RESPONSIVE FAMILY PROTEIN"/>
    <property type="match status" value="1"/>
</dbReference>
<reference evidence="3" key="1">
    <citation type="submission" date="2016-06" db="EMBL/GenBank/DDBJ databases">
        <title>Parallel loss of symbiosis genes in relatives of nitrogen-fixing non-legume Parasponia.</title>
        <authorList>
            <person name="Van Velzen R."/>
            <person name="Holmer R."/>
            <person name="Bu F."/>
            <person name="Rutten L."/>
            <person name="Van Zeijl A."/>
            <person name="Liu W."/>
            <person name="Santuari L."/>
            <person name="Cao Q."/>
            <person name="Sharma T."/>
            <person name="Shen D."/>
            <person name="Roswanjaya Y."/>
            <person name="Wardhani T."/>
            <person name="Kalhor M.S."/>
            <person name="Jansen J."/>
            <person name="Van den Hoogen J."/>
            <person name="Gungor B."/>
            <person name="Hartog M."/>
            <person name="Hontelez J."/>
            <person name="Verver J."/>
            <person name="Yang W.-C."/>
            <person name="Schijlen E."/>
            <person name="Repin R."/>
            <person name="Schilthuizen M."/>
            <person name="Schranz E."/>
            <person name="Heidstra R."/>
            <person name="Miyata K."/>
            <person name="Fedorova E."/>
            <person name="Kohlen W."/>
            <person name="Bisseling T."/>
            <person name="Smit S."/>
            <person name="Geurts R."/>
        </authorList>
    </citation>
    <scope>NUCLEOTIDE SEQUENCE [LARGE SCALE GENOMIC DNA]</scope>
    <source>
        <strain evidence="3">cv. WU1-14</strain>
    </source>
</reference>
<dbReference type="STRING" id="3476.A0A2P5AIM7"/>
<dbReference type="AlphaFoldDB" id="A0A2P5AIM7"/>
<protein>
    <submittedName>
        <fullName evidence="2">Small auxin-up RNA</fullName>
    </submittedName>
</protein>
<comment type="similarity">
    <text evidence="1">Belongs to the ARG7 family.</text>
</comment>
<evidence type="ECO:0000313" key="2">
    <source>
        <dbReference type="EMBL" id="PON36384.1"/>
    </source>
</evidence>
<dbReference type="Proteomes" id="UP000237105">
    <property type="component" value="Unassembled WGS sequence"/>
</dbReference>
<proteinExistence type="inferred from homology"/>
<gene>
    <name evidence="2" type="ORF">PanWU01x14_328790</name>
</gene>
<organism evidence="2 3">
    <name type="scientific">Parasponia andersonii</name>
    <name type="common">Sponia andersonii</name>
    <dbReference type="NCBI Taxonomy" id="3476"/>
    <lineage>
        <taxon>Eukaryota</taxon>
        <taxon>Viridiplantae</taxon>
        <taxon>Streptophyta</taxon>
        <taxon>Embryophyta</taxon>
        <taxon>Tracheophyta</taxon>
        <taxon>Spermatophyta</taxon>
        <taxon>Magnoliopsida</taxon>
        <taxon>eudicotyledons</taxon>
        <taxon>Gunneridae</taxon>
        <taxon>Pentapetalae</taxon>
        <taxon>rosids</taxon>
        <taxon>fabids</taxon>
        <taxon>Rosales</taxon>
        <taxon>Cannabaceae</taxon>
        <taxon>Parasponia</taxon>
    </lineage>
</organism>
<sequence>MSKKWQYLGAIKRKRLALSIISSSSSPYQVDMNSCSTSSSTAEKGHFVVYTSDSRRFVLPLAHLNSGIFTELLRLAEEELPSNGPLTLPFDLAFLEYVNSMIR</sequence>
<dbReference type="OrthoDB" id="1936278at2759"/>
<evidence type="ECO:0000313" key="3">
    <source>
        <dbReference type="Proteomes" id="UP000237105"/>
    </source>
</evidence>
<dbReference type="PANTHER" id="PTHR31175:SF65">
    <property type="entry name" value="AUXIN-RESPONSIVE PROTEIN SAUR66-LIKE"/>
    <property type="match status" value="1"/>
</dbReference>